<keyword evidence="2" id="KW-0472">Membrane</keyword>
<dbReference type="EMBL" id="ML119062">
    <property type="protein sequence ID" value="ROT35025.1"/>
    <property type="molecule type" value="Genomic_DNA"/>
</dbReference>
<sequence>MGLFRRSKHSGSDEVDGSGRGRSPAPTSGPRAGHSGSAPTPPAGSGISYAGVAALPRPGAGHSGSAPPPGSRAGSSGSAAPPPAGPGDGHSGSAPPGYTPPDRTHTNSSHYSFDGIQWIKNDPDAQTWMYAREARAQQAGLPAGRAPPGTKYPSATGTQKSLNSRLQALGPVMGLCGFTIHLFLAPQLPGPLGGQEESGACTPPETQVHSMLRSMTRESPAQDRLKHLRWRNTARQFRRRQPPDCKLLWWTSSVLSLFFLSHCTTVIGIVTVVVVLIVLNFD</sequence>
<dbReference type="Proteomes" id="UP000272025">
    <property type="component" value="Unassembled WGS sequence"/>
</dbReference>
<feature type="transmembrane region" description="Helical" evidence="2">
    <location>
        <begin position="247"/>
        <end position="279"/>
    </location>
</feature>
<dbReference type="GeneID" id="39584143"/>
<feature type="region of interest" description="Disordered" evidence="1">
    <location>
        <begin position="1"/>
        <end position="110"/>
    </location>
</feature>
<evidence type="ECO:0000256" key="1">
    <source>
        <dbReference type="SAM" id="MobiDB-lite"/>
    </source>
</evidence>
<accession>A0A3N2PKJ0</accession>
<reference evidence="3 4" key="1">
    <citation type="journal article" date="2018" name="Mol. Ecol.">
        <title>The obligate alkalophilic soda-lake fungus Sodiomyces alkalinus has shifted to a protein diet.</title>
        <authorList>
            <person name="Grum-Grzhimaylo A.A."/>
            <person name="Falkoski D.L."/>
            <person name="van den Heuvel J."/>
            <person name="Valero-Jimenez C.A."/>
            <person name="Min B."/>
            <person name="Choi I.G."/>
            <person name="Lipzen A."/>
            <person name="Daum C.G."/>
            <person name="Aanen D.K."/>
            <person name="Tsang A."/>
            <person name="Henrissat B."/>
            <person name="Bilanenko E.N."/>
            <person name="de Vries R.P."/>
            <person name="van Kan J.A.L."/>
            <person name="Grigoriev I.V."/>
            <person name="Debets A.J.M."/>
        </authorList>
    </citation>
    <scope>NUCLEOTIDE SEQUENCE [LARGE SCALE GENOMIC DNA]</scope>
    <source>
        <strain evidence="3 4">F11</strain>
    </source>
</reference>
<organism evidence="3 4">
    <name type="scientific">Sodiomyces alkalinus (strain CBS 110278 / VKM F-3762 / F11)</name>
    <name type="common">Alkaliphilic filamentous fungus</name>
    <dbReference type="NCBI Taxonomy" id="1314773"/>
    <lineage>
        <taxon>Eukaryota</taxon>
        <taxon>Fungi</taxon>
        <taxon>Dikarya</taxon>
        <taxon>Ascomycota</taxon>
        <taxon>Pezizomycotina</taxon>
        <taxon>Sordariomycetes</taxon>
        <taxon>Hypocreomycetidae</taxon>
        <taxon>Glomerellales</taxon>
        <taxon>Plectosphaerellaceae</taxon>
        <taxon>Sodiomyces</taxon>
    </lineage>
</organism>
<proteinExistence type="predicted"/>
<evidence type="ECO:0000313" key="4">
    <source>
        <dbReference type="Proteomes" id="UP000272025"/>
    </source>
</evidence>
<gene>
    <name evidence="3" type="ORF">SODALDRAFT_76625</name>
</gene>
<feature type="compositionally biased region" description="Low complexity" evidence="1">
    <location>
        <begin position="56"/>
        <end position="79"/>
    </location>
</feature>
<evidence type="ECO:0000256" key="2">
    <source>
        <dbReference type="SAM" id="Phobius"/>
    </source>
</evidence>
<dbReference type="AlphaFoldDB" id="A0A3N2PKJ0"/>
<evidence type="ECO:0000313" key="3">
    <source>
        <dbReference type="EMBL" id="ROT35025.1"/>
    </source>
</evidence>
<protein>
    <submittedName>
        <fullName evidence="3">Uncharacterized protein</fullName>
    </submittedName>
</protein>
<feature type="region of interest" description="Disordered" evidence="1">
    <location>
        <begin position="139"/>
        <end position="158"/>
    </location>
</feature>
<keyword evidence="2" id="KW-1133">Transmembrane helix</keyword>
<keyword evidence="4" id="KW-1185">Reference proteome</keyword>
<dbReference type="RefSeq" id="XP_028462831.1">
    <property type="nucleotide sequence ID" value="XM_028615666.1"/>
</dbReference>
<dbReference type="OrthoDB" id="4499833at2759"/>
<name>A0A3N2PKJ0_SODAK</name>
<keyword evidence="2" id="KW-0812">Transmembrane</keyword>